<dbReference type="InterPro" id="IPR003010">
    <property type="entry name" value="C-N_Hydrolase"/>
</dbReference>
<dbReference type="PANTHER" id="PTHR47799">
    <property type="entry name" value="OMEGA-AMIDASE YAFV"/>
    <property type="match status" value="1"/>
</dbReference>
<dbReference type="Proteomes" id="UP000179797">
    <property type="component" value="Unassembled WGS sequence"/>
</dbReference>
<dbReference type="SUPFAM" id="SSF56317">
    <property type="entry name" value="Carbon-nitrogen hydrolase"/>
    <property type="match status" value="1"/>
</dbReference>
<comment type="caution">
    <text evidence="7">The sequence shown here is derived from an EMBL/GenBank/DDBJ whole genome shotgun (WGS) entry which is preliminary data.</text>
</comment>
<comment type="catalytic activity">
    <reaction evidence="4">
        <text>a monoamide of a dicarboxylate + H2O = a dicarboxylate + NH4(+)</text>
        <dbReference type="Rhea" id="RHEA:11716"/>
        <dbReference type="ChEBI" id="CHEBI:15377"/>
        <dbReference type="ChEBI" id="CHEBI:28938"/>
        <dbReference type="ChEBI" id="CHEBI:28965"/>
        <dbReference type="ChEBI" id="CHEBI:77450"/>
        <dbReference type="EC" id="3.5.1.3"/>
    </reaction>
</comment>
<dbReference type="PANTHER" id="PTHR47799:SF1">
    <property type="entry name" value="OMEGA-AMIDASE YAFV"/>
    <property type="match status" value="1"/>
</dbReference>
<evidence type="ECO:0000256" key="3">
    <source>
        <dbReference type="ARBA" id="ARBA00039118"/>
    </source>
</evidence>
<dbReference type="NCBIfam" id="NF007757">
    <property type="entry name" value="PRK10438.1"/>
    <property type="match status" value="1"/>
</dbReference>
<dbReference type="InterPro" id="IPR036526">
    <property type="entry name" value="C-N_Hydrolase_sf"/>
</dbReference>
<proteinExistence type="inferred from homology"/>
<dbReference type="OrthoDB" id="9811121at2"/>
<dbReference type="GO" id="GO:0106008">
    <property type="term" value="F:2-oxoglutaramate amidase activity"/>
    <property type="evidence" value="ECO:0007669"/>
    <property type="project" value="TreeGrafter"/>
</dbReference>
<dbReference type="RefSeq" id="WP_044223845.1">
    <property type="nucleotide sequence ID" value="NZ_JRYR02000001.1"/>
</dbReference>
<evidence type="ECO:0000313" key="8">
    <source>
        <dbReference type="Proteomes" id="UP000179797"/>
    </source>
</evidence>
<dbReference type="STRING" id="915059.NH26_02530"/>
<accession>A0A1S1YWA2</accession>
<reference evidence="7 8" key="1">
    <citation type="journal article" date="2012" name="Int. J. Syst. Evol. Microbiol.">
        <title>Flammeovirga pacifica sp. nov., isolated from deep-sea sediment.</title>
        <authorList>
            <person name="Xu H."/>
            <person name="Fu Y."/>
            <person name="Yang N."/>
            <person name="Ding Z."/>
            <person name="Lai Q."/>
            <person name="Zeng R."/>
        </authorList>
    </citation>
    <scope>NUCLEOTIDE SEQUENCE [LARGE SCALE GENOMIC DNA]</scope>
    <source>
        <strain evidence="8">DSM 24597 / LMG 26175 / WPAGA1</strain>
    </source>
</reference>
<comment type="similarity">
    <text evidence="1">Belongs to the carbon-nitrogen hydrolase superfamily. NIT1/NIT2 family.</text>
</comment>
<dbReference type="InterPro" id="IPR052737">
    <property type="entry name" value="Omega-amidase_YafV"/>
</dbReference>
<sequence length="263" mass="30383">MSHHQENFKVALIQYSPEWMSPTANLATLEEKLWEITEEVDLVVLPELFTTGFHNEAAKKAEPIGLTTSKWLKQQAKRMNAAIIGSFPVRQDRNVYNRLLFTRPNGDISHYDKRHLFRMASEHMAFTPGNFQVIEEFRGWRINPIICYDLRFPLWCRNTNNDYDILVCVANWPQPRIDAFNTLLKARAIENLSYTIGVNRIGEDANGVPYNGQSAVYSPKGRVANTLSDTDEIQIITLNYKEVQNIREKFPSHLDADHFTIQL</sequence>
<dbReference type="GO" id="GO:0050152">
    <property type="term" value="F:omega-amidase activity"/>
    <property type="evidence" value="ECO:0007669"/>
    <property type="project" value="UniProtKB-EC"/>
</dbReference>
<evidence type="ECO:0000256" key="2">
    <source>
        <dbReference type="ARBA" id="ARBA00022801"/>
    </source>
</evidence>
<dbReference type="PROSITE" id="PS50263">
    <property type="entry name" value="CN_HYDROLASE"/>
    <property type="match status" value="1"/>
</dbReference>
<protein>
    <recommendedName>
        <fullName evidence="5">Omega-amidase YafV</fullName>
        <ecNumber evidence="3">3.5.1.3</ecNumber>
    </recommendedName>
</protein>
<keyword evidence="8" id="KW-1185">Reference proteome</keyword>
<dbReference type="Pfam" id="PF00795">
    <property type="entry name" value="CN_hydrolase"/>
    <property type="match status" value="1"/>
</dbReference>
<organism evidence="7 8">
    <name type="scientific">Flammeovirga pacifica</name>
    <dbReference type="NCBI Taxonomy" id="915059"/>
    <lineage>
        <taxon>Bacteria</taxon>
        <taxon>Pseudomonadati</taxon>
        <taxon>Bacteroidota</taxon>
        <taxon>Cytophagia</taxon>
        <taxon>Cytophagales</taxon>
        <taxon>Flammeovirgaceae</taxon>
        <taxon>Flammeovirga</taxon>
    </lineage>
</organism>
<dbReference type="EC" id="3.5.1.3" evidence="3"/>
<keyword evidence="2" id="KW-0378">Hydrolase</keyword>
<evidence type="ECO:0000256" key="5">
    <source>
        <dbReference type="ARBA" id="ARBA00072139"/>
    </source>
</evidence>
<feature type="domain" description="CN hydrolase" evidence="6">
    <location>
        <begin position="8"/>
        <end position="240"/>
    </location>
</feature>
<evidence type="ECO:0000259" key="6">
    <source>
        <dbReference type="PROSITE" id="PS50263"/>
    </source>
</evidence>
<evidence type="ECO:0000256" key="4">
    <source>
        <dbReference type="ARBA" id="ARBA00052904"/>
    </source>
</evidence>
<dbReference type="FunFam" id="3.60.110.10:FF:000004">
    <property type="entry name" value="Carbon-nitrogen hydrolase"/>
    <property type="match status" value="1"/>
</dbReference>
<gene>
    <name evidence="7" type="ORF">NH26_02530</name>
</gene>
<name>A0A1S1YWA2_FLAPC</name>
<evidence type="ECO:0000256" key="1">
    <source>
        <dbReference type="ARBA" id="ARBA00010613"/>
    </source>
</evidence>
<dbReference type="AlphaFoldDB" id="A0A1S1YWA2"/>
<dbReference type="EMBL" id="JRYR02000001">
    <property type="protein sequence ID" value="OHX65302.1"/>
    <property type="molecule type" value="Genomic_DNA"/>
</dbReference>
<evidence type="ECO:0000313" key="7">
    <source>
        <dbReference type="EMBL" id="OHX65302.1"/>
    </source>
</evidence>
<dbReference type="Gene3D" id="3.60.110.10">
    <property type="entry name" value="Carbon-nitrogen hydrolase"/>
    <property type="match status" value="1"/>
</dbReference>
<dbReference type="CDD" id="cd07575">
    <property type="entry name" value="Xc-1258_like"/>
    <property type="match status" value="1"/>
</dbReference>